<dbReference type="InterPro" id="IPR029068">
    <property type="entry name" value="Glyas_Bleomycin-R_OHBP_Dase"/>
</dbReference>
<dbReference type="Pfam" id="PF00903">
    <property type="entry name" value="Glyoxalase"/>
    <property type="match status" value="1"/>
</dbReference>
<protein>
    <submittedName>
        <fullName evidence="2">VOC family protein</fullName>
    </submittedName>
</protein>
<dbReference type="PANTHER" id="PTHR35006:SF1">
    <property type="entry name" value="BLL2941 PROTEIN"/>
    <property type="match status" value="1"/>
</dbReference>
<dbReference type="AlphaFoldDB" id="A0A437LHZ3"/>
<dbReference type="Gene3D" id="3.10.180.10">
    <property type="entry name" value="2,3-Dihydroxybiphenyl 1,2-Dioxygenase, domain 1"/>
    <property type="match status" value="1"/>
</dbReference>
<dbReference type="InterPro" id="IPR004360">
    <property type="entry name" value="Glyas_Fos-R_dOase_dom"/>
</dbReference>
<dbReference type="CDD" id="cd07262">
    <property type="entry name" value="VOC_like"/>
    <property type="match status" value="1"/>
</dbReference>
<sequence length="133" mass="13907">MFSHVMVGTADLDRAIAFYDAVLGVLGAAPGARSQAGTGHWRAFWRHGGASFGVCQPINGEPATVANGGTLGFLCDSPEQVQRFHDVAVAHGGTSIEQPPGPRESVAGVLHLAYVRDPDGHKLCALHRPKKAG</sequence>
<name>A0A437LHZ3_9BURK</name>
<dbReference type="EMBL" id="SACM01000003">
    <property type="protein sequence ID" value="RVT85015.1"/>
    <property type="molecule type" value="Genomic_DNA"/>
</dbReference>
<keyword evidence="3" id="KW-1185">Reference proteome</keyword>
<dbReference type="SUPFAM" id="SSF54593">
    <property type="entry name" value="Glyoxalase/Bleomycin resistance protein/Dihydroxybiphenyl dioxygenase"/>
    <property type="match status" value="1"/>
</dbReference>
<reference evidence="2 3" key="1">
    <citation type="submission" date="2019-01" db="EMBL/GenBank/DDBJ databases">
        <authorList>
            <person name="Chen W.-M."/>
        </authorList>
    </citation>
    <scope>NUCLEOTIDE SEQUENCE [LARGE SCALE GENOMIC DNA]</scope>
    <source>
        <strain evidence="2 3">CCP-18</strain>
    </source>
</reference>
<evidence type="ECO:0000313" key="2">
    <source>
        <dbReference type="EMBL" id="RVT85015.1"/>
    </source>
</evidence>
<dbReference type="InterPro" id="IPR037523">
    <property type="entry name" value="VOC_core"/>
</dbReference>
<comment type="caution">
    <text evidence="2">The sequence shown here is derived from an EMBL/GenBank/DDBJ whole genome shotgun (WGS) entry which is preliminary data.</text>
</comment>
<proteinExistence type="predicted"/>
<gene>
    <name evidence="2" type="ORF">EOD73_12930</name>
</gene>
<evidence type="ECO:0000313" key="3">
    <source>
        <dbReference type="Proteomes" id="UP000288587"/>
    </source>
</evidence>
<dbReference type="PANTHER" id="PTHR35006">
    <property type="entry name" value="GLYOXALASE FAMILY PROTEIN (AFU_ORTHOLOGUE AFUA_5G14830)"/>
    <property type="match status" value="1"/>
</dbReference>
<feature type="domain" description="VOC" evidence="1">
    <location>
        <begin position="1"/>
        <end position="128"/>
    </location>
</feature>
<dbReference type="OrthoDB" id="9800438at2"/>
<evidence type="ECO:0000259" key="1">
    <source>
        <dbReference type="PROSITE" id="PS51819"/>
    </source>
</evidence>
<dbReference type="Proteomes" id="UP000288587">
    <property type="component" value="Unassembled WGS sequence"/>
</dbReference>
<accession>A0A437LHZ3</accession>
<dbReference type="PROSITE" id="PS51819">
    <property type="entry name" value="VOC"/>
    <property type="match status" value="1"/>
</dbReference>
<dbReference type="RefSeq" id="WP_127683417.1">
    <property type="nucleotide sequence ID" value="NZ_SACM01000003.1"/>
</dbReference>
<organism evidence="2 3">
    <name type="scientific">Inhella crocodyli</name>
    <dbReference type="NCBI Taxonomy" id="2499851"/>
    <lineage>
        <taxon>Bacteria</taxon>
        <taxon>Pseudomonadati</taxon>
        <taxon>Pseudomonadota</taxon>
        <taxon>Betaproteobacteria</taxon>
        <taxon>Burkholderiales</taxon>
        <taxon>Sphaerotilaceae</taxon>
        <taxon>Inhella</taxon>
    </lineage>
</organism>